<gene>
    <name evidence="2" type="ORF">G7Z17_g3569</name>
</gene>
<name>A0A9P5HIN1_9HYPO</name>
<dbReference type="Gene3D" id="2.30.110.10">
    <property type="entry name" value="Electron Transport, Fmn-binding Protein, Chain A"/>
    <property type="match status" value="1"/>
</dbReference>
<dbReference type="Proteomes" id="UP000722485">
    <property type="component" value="Unassembled WGS sequence"/>
</dbReference>
<proteinExistence type="predicted"/>
<dbReference type="GO" id="GO:0010181">
    <property type="term" value="F:FMN binding"/>
    <property type="evidence" value="ECO:0007669"/>
    <property type="project" value="InterPro"/>
</dbReference>
<dbReference type="OrthoDB" id="298012at2759"/>
<keyword evidence="3" id="KW-1185">Reference proteome</keyword>
<evidence type="ECO:0000313" key="3">
    <source>
        <dbReference type="Proteomes" id="UP000722485"/>
    </source>
</evidence>
<protein>
    <recommendedName>
        <fullName evidence="1">Flavin reductase like domain-containing protein</fullName>
    </recommendedName>
</protein>
<comment type="caution">
    <text evidence="2">The sequence shown here is derived from an EMBL/GenBank/DDBJ whole genome shotgun (WGS) entry which is preliminary data.</text>
</comment>
<dbReference type="AlphaFoldDB" id="A0A9P5HIN1"/>
<dbReference type="Pfam" id="PF01613">
    <property type="entry name" value="Flavin_Reduct"/>
    <property type="match status" value="1"/>
</dbReference>
<dbReference type="SUPFAM" id="SSF50475">
    <property type="entry name" value="FMN-binding split barrel"/>
    <property type="match status" value="1"/>
</dbReference>
<feature type="domain" description="Flavin reductase like" evidence="1">
    <location>
        <begin position="11"/>
        <end position="114"/>
    </location>
</feature>
<reference evidence="2" key="1">
    <citation type="submission" date="2020-03" db="EMBL/GenBank/DDBJ databases">
        <title>Draft Genome Sequence of Cylindrodendrum hubeiense.</title>
        <authorList>
            <person name="Buettner E."/>
            <person name="Kellner H."/>
        </authorList>
    </citation>
    <scope>NUCLEOTIDE SEQUENCE</scope>
    <source>
        <strain evidence="2">IHI 201604</strain>
    </source>
</reference>
<dbReference type="EMBL" id="JAANBB010000044">
    <property type="protein sequence ID" value="KAF7553549.1"/>
    <property type="molecule type" value="Genomic_DNA"/>
</dbReference>
<dbReference type="InterPro" id="IPR002563">
    <property type="entry name" value="Flavin_Rdtase-like_dom"/>
</dbReference>
<dbReference type="PANTHER" id="PTHR43812">
    <property type="entry name" value="BLR2425 PROTEIN"/>
    <property type="match status" value="1"/>
</dbReference>
<evidence type="ECO:0000313" key="2">
    <source>
        <dbReference type="EMBL" id="KAF7553549.1"/>
    </source>
</evidence>
<organism evidence="2 3">
    <name type="scientific">Cylindrodendrum hubeiense</name>
    <dbReference type="NCBI Taxonomy" id="595255"/>
    <lineage>
        <taxon>Eukaryota</taxon>
        <taxon>Fungi</taxon>
        <taxon>Dikarya</taxon>
        <taxon>Ascomycota</taxon>
        <taxon>Pezizomycotina</taxon>
        <taxon>Sordariomycetes</taxon>
        <taxon>Hypocreomycetidae</taxon>
        <taxon>Hypocreales</taxon>
        <taxon>Nectriaceae</taxon>
        <taxon>Cylindrodendrum</taxon>
    </lineage>
</organism>
<dbReference type="InterPro" id="IPR012349">
    <property type="entry name" value="Split_barrel_FMN-bd"/>
</dbReference>
<accession>A0A9P5HIN1</accession>
<evidence type="ECO:0000259" key="1">
    <source>
        <dbReference type="Pfam" id="PF01613"/>
    </source>
</evidence>
<sequence length="182" mass="20341">MFSANQTFEAERKDTVRNAEATGVFCWQLATYPLREAVNITAEQTPYGVDEFERAGLEKVWSTCLKTPVPMVKESPVRFECEYYTTIRLPGNPPMGTVDVVIGKVIGIHISDAVLTDGRIDMSKTQPIARCGYFEYARITENFEMIIPGNKATLLGLEGSVKEHKALNDSEKINDDDESRPS</sequence>
<dbReference type="PANTHER" id="PTHR43812:SF2">
    <property type="entry name" value="FLAVIN REDUCTASE LIKE DOMAIN-CONTAINING PROTEIN"/>
    <property type="match status" value="1"/>
</dbReference>